<keyword evidence="1" id="KW-0472">Membrane</keyword>
<keyword evidence="1" id="KW-0812">Transmembrane</keyword>
<dbReference type="InterPro" id="IPR052173">
    <property type="entry name" value="Beta-lactam_resp_regulator"/>
</dbReference>
<organism evidence="3 4">
    <name type="scientific">Flavobacterium tibetense</name>
    <dbReference type="NCBI Taxonomy" id="2233533"/>
    <lineage>
        <taxon>Bacteria</taxon>
        <taxon>Pseudomonadati</taxon>
        <taxon>Bacteroidota</taxon>
        <taxon>Flavobacteriia</taxon>
        <taxon>Flavobacteriales</taxon>
        <taxon>Flavobacteriaceae</taxon>
        <taxon>Flavobacterium</taxon>
    </lineage>
</organism>
<feature type="transmembrane region" description="Helical" evidence="1">
    <location>
        <begin position="37"/>
        <end position="61"/>
    </location>
</feature>
<evidence type="ECO:0000313" key="3">
    <source>
        <dbReference type="EMBL" id="RBA28321.1"/>
    </source>
</evidence>
<feature type="transmembrane region" description="Helical" evidence="1">
    <location>
        <begin position="6"/>
        <end position="25"/>
    </location>
</feature>
<dbReference type="OrthoDB" id="1522859at2"/>
<name>A0A365P1X2_9FLAO</name>
<protein>
    <recommendedName>
        <fullName evidence="2">Peptidase M56 domain-containing protein</fullName>
    </recommendedName>
</protein>
<keyword evidence="1" id="KW-1133">Transmembrane helix</keyword>
<feature type="transmembrane region" description="Helical" evidence="1">
    <location>
        <begin position="264"/>
        <end position="283"/>
    </location>
</feature>
<dbReference type="PANTHER" id="PTHR34978:SF3">
    <property type="entry name" value="SLR0241 PROTEIN"/>
    <property type="match status" value="1"/>
</dbReference>
<dbReference type="CDD" id="cd07341">
    <property type="entry name" value="M56_BlaR1_MecR1_like"/>
    <property type="match status" value="1"/>
</dbReference>
<feature type="transmembrane region" description="Helical" evidence="1">
    <location>
        <begin position="94"/>
        <end position="120"/>
    </location>
</feature>
<dbReference type="Proteomes" id="UP000253319">
    <property type="component" value="Unassembled WGS sequence"/>
</dbReference>
<dbReference type="Pfam" id="PF05569">
    <property type="entry name" value="Peptidase_M56"/>
    <property type="match status" value="1"/>
</dbReference>
<dbReference type="PANTHER" id="PTHR34978">
    <property type="entry name" value="POSSIBLE SENSOR-TRANSDUCER PROTEIN BLAR"/>
    <property type="match status" value="1"/>
</dbReference>
<keyword evidence="4" id="KW-1185">Reference proteome</keyword>
<dbReference type="RefSeq" id="WP_113989086.1">
    <property type="nucleotide sequence ID" value="NZ_QLST01000008.1"/>
</dbReference>
<evidence type="ECO:0000256" key="1">
    <source>
        <dbReference type="SAM" id="Phobius"/>
    </source>
</evidence>
<dbReference type="EMBL" id="QLST01000008">
    <property type="protein sequence ID" value="RBA28321.1"/>
    <property type="molecule type" value="Genomic_DNA"/>
</dbReference>
<evidence type="ECO:0000259" key="2">
    <source>
        <dbReference type="Pfam" id="PF05569"/>
    </source>
</evidence>
<feature type="domain" description="Peptidase M56" evidence="2">
    <location>
        <begin position="152"/>
        <end position="254"/>
    </location>
</feature>
<dbReference type="AlphaFoldDB" id="A0A365P1X2"/>
<gene>
    <name evidence="3" type="ORF">DPN68_07780</name>
</gene>
<dbReference type="InterPro" id="IPR008756">
    <property type="entry name" value="Peptidase_M56"/>
</dbReference>
<evidence type="ECO:0000313" key="4">
    <source>
        <dbReference type="Proteomes" id="UP000253319"/>
    </source>
</evidence>
<reference evidence="3 4" key="1">
    <citation type="submission" date="2018-06" db="EMBL/GenBank/DDBJ databases">
        <title>Flavobacterium tibetense sp. nov., isolated from a wetland YonghuCo on Tibetan Plateau.</title>
        <authorList>
            <person name="Xing P."/>
            <person name="Phurbu D."/>
            <person name="Lu H."/>
        </authorList>
    </citation>
    <scope>NUCLEOTIDE SEQUENCE [LARGE SCALE GENOMIC DNA]</scope>
    <source>
        <strain evidence="3 4">YH5</strain>
    </source>
</reference>
<accession>A0A365P1X2</accession>
<proteinExistence type="predicted"/>
<comment type="caution">
    <text evidence="3">The sequence shown here is derived from an EMBL/GenBank/DDBJ whole genome shotgun (WGS) entry which is preliminary data.</text>
</comment>
<sequence length="921" mass="106215">METLITYFLKVNGLLIGFYLMYFLFLKKETFFNWSRWYFLLGIILSLVVPLLTYTKIIWVAPTPMPELPEFIPFQQTETPVIIEESIDWNTIFLLFYGLIILILVGKMLVELTKLLVFLVKNKKTKVGSYFLIEQTSGQPFSFFNYVVFQKKNYTETEIAAILQHETVHVRQKHSIDVLFSQLFCCVFWVNPVCWWYKKAMQQNLEYIADAQTVAQTDSFIYQNLIVKATCSGSQLALTNPFYQSLIKKRILMINTTPSNKKSLWKYAVVLPLLTAFFLMFQIETVAQVKDENKNDNIVSDGFSVIIDAKTTDANFKELEELFTDSNLKLKFSNVKRNKAGEITRIKIEFRSKQGEIKEYKVDKSIPIETIELYKNEDQNSDDYFGFRKLTETKYYEYSNSDYEGTLNIGKKKSELDTNSWTLDEIVIGNKKAQLIINGKLQTENKKIAIPNDHEIDVMKQITAKEVKEKYNLDVKEDGNYYEITTKKEAKKTDSEAAYAIELAVDYSENEALTHIERIKNNKMVDAKKALILFNGKEISYKDLDKIDEKTISSSGNSGAKHAVKKYGNKAKNGVIFINTKEYDMENNPLLKEMYEKVENENLPTQPNKNQLYIINGKEYKSEDLKGKKIVLDGSIIHYSAEEAIKKYGKKGKNGVLVFEGKSTISEGTNKEISYEAKEFKNTKPKNIKLNFEKGKTYIIGGRKYSYDDLKDKNLWLYAETPNKIEEKNGVVTISGDVLEDAGSWNSKEIISLETTKSTVETRVFELSNGKTIIVSGNMFKAPKYPALDLNNVEFYSNDVLIKNSISYLKNINSDRIIDVEILENNKKIKLKVTPQEKPEPKTIELKNGVVVVVFDGDKIKFPGYPTHFLNRLKIESKGKILEDNIEFFKNYDLKKIKDIKIELESDSKESKVIKKLYIIE</sequence>